<comment type="caution">
    <text evidence="2">The sequence shown here is derived from an EMBL/GenBank/DDBJ whole genome shotgun (WGS) entry which is preliminary data.</text>
</comment>
<feature type="transmembrane region" description="Helical" evidence="1">
    <location>
        <begin position="36"/>
        <end position="55"/>
    </location>
</feature>
<feature type="transmembrane region" description="Helical" evidence="1">
    <location>
        <begin position="97"/>
        <end position="124"/>
    </location>
</feature>
<evidence type="ECO:0000256" key="1">
    <source>
        <dbReference type="SAM" id="Phobius"/>
    </source>
</evidence>
<organism evidence="2 3">
    <name type="scientific">Acanthosepion pharaonis</name>
    <name type="common">Pharaoh cuttlefish</name>
    <name type="synonym">Sepia pharaonis</name>
    <dbReference type="NCBI Taxonomy" id="158019"/>
    <lineage>
        <taxon>Eukaryota</taxon>
        <taxon>Metazoa</taxon>
        <taxon>Spiralia</taxon>
        <taxon>Lophotrochozoa</taxon>
        <taxon>Mollusca</taxon>
        <taxon>Cephalopoda</taxon>
        <taxon>Coleoidea</taxon>
        <taxon>Decapodiformes</taxon>
        <taxon>Sepiida</taxon>
        <taxon>Sepiina</taxon>
        <taxon>Sepiidae</taxon>
        <taxon>Acanthosepion</taxon>
    </lineage>
</organism>
<gene>
    <name evidence="2" type="ORF">SPHA_74954</name>
</gene>
<sequence>MAVRGRPGRIGTVKFTPHSLLSHAFELRVFRNQDRFISRFTAFSALLSLSFLVFFPFSEPRQFPLEISYQQITSVIFFSSICLRWSKYARIYYSISLLRTLASLFFIIYLSFFSFFLSFLSFFLSFIQSSFLSDSAFFIFLPKLWLFFYICSFFLTFIFFCFSHTFPHISCILKFISFFFVFLSLILIILMSLSSSLSFFLFFSIILF</sequence>
<feature type="transmembrane region" description="Helical" evidence="1">
    <location>
        <begin position="144"/>
        <end position="163"/>
    </location>
</feature>
<dbReference type="Proteomes" id="UP000597762">
    <property type="component" value="Unassembled WGS sequence"/>
</dbReference>
<feature type="transmembrane region" description="Helical" evidence="1">
    <location>
        <begin position="67"/>
        <end position="85"/>
    </location>
</feature>
<keyword evidence="1" id="KW-0472">Membrane</keyword>
<name>A0A812EM05_ACAPH</name>
<keyword evidence="1" id="KW-0812">Transmembrane</keyword>
<reference evidence="2" key="1">
    <citation type="submission" date="2021-01" db="EMBL/GenBank/DDBJ databases">
        <authorList>
            <person name="Li R."/>
            <person name="Bekaert M."/>
        </authorList>
    </citation>
    <scope>NUCLEOTIDE SEQUENCE</scope>
    <source>
        <strain evidence="2">Farmed</strain>
    </source>
</reference>
<evidence type="ECO:0000313" key="3">
    <source>
        <dbReference type="Proteomes" id="UP000597762"/>
    </source>
</evidence>
<protein>
    <submittedName>
        <fullName evidence="2">Uncharacterized protein</fullName>
    </submittedName>
</protein>
<keyword evidence="3" id="KW-1185">Reference proteome</keyword>
<dbReference type="EMBL" id="CAHIKZ030005444">
    <property type="protein sequence ID" value="CAE1325326.1"/>
    <property type="molecule type" value="Genomic_DNA"/>
</dbReference>
<evidence type="ECO:0000313" key="2">
    <source>
        <dbReference type="EMBL" id="CAE1325326.1"/>
    </source>
</evidence>
<keyword evidence="1" id="KW-1133">Transmembrane helix</keyword>
<proteinExistence type="predicted"/>
<dbReference type="AlphaFoldDB" id="A0A812EM05"/>
<accession>A0A812EM05</accession>
<feature type="transmembrane region" description="Helical" evidence="1">
    <location>
        <begin position="175"/>
        <end position="207"/>
    </location>
</feature>